<evidence type="ECO:0000256" key="1">
    <source>
        <dbReference type="SAM" id="Phobius"/>
    </source>
</evidence>
<comment type="caution">
    <text evidence="3">The sequence shown here is derived from an EMBL/GenBank/DDBJ whole genome shotgun (WGS) entry which is preliminary data.</text>
</comment>
<proteinExistence type="predicted"/>
<keyword evidence="4" id="KW-1185">Reference proteome</keyword>
<evidence type="ECO:0000313" key="3">
    <source>
        <dbReference type="EMBL" id="KAF5942040.1"/>
    </source>
</evidence>
<name>A0A7J7GMV6_CAMSI</name>
<evidence type="ECO:0000313" key="4">
    <source>
        <dbReference type="Proteomes" id="UP000593564"/>
    </source>
</evidence>
<evidence type="ECO:0000259" key="2">
    <source>
        <dbReference type="Pfam" id="PF24057"/>
    </source>
</evidence>
<accession>A0A7J7GMV6</accession>
<protein>
    <recommendedName>
        <fullName evidence="2">DUF7358 domain-containing protein</fullName>
    </recommendedName>
</protein>
<gene>
    <name evidence="3" type="ORF">HYC85_019682</name>
</gene>
<feature type="transmembrane region" description="Helical" evidence="1">
    <location>
        <begin position="45"/>
        <end position="63"/>
    </location>
</feature>
<dbReference type="Pfam" id="PF24057">
    <property type="entry name" value="DUF7358"/>
    <property type="match status" value="1"/>
</dbReference>
<reference evidence="4" key="1">
    <citation type="journal article" date="2020" name="Nat. Commun.">
        <title>Genome assembly of wild tea tree DASZ reveals pedigree and selection history of tea varieties.</title>
        <authorList>
            <person name="Zhang W."/>
            <person name="Zhang Y."/>
            <person name="Qiu H."/>
            <person name="Guo Y."/>
            <person name="Wan H."/>
            <person name="Zhang X."/>
            <person name="Scossa F."/>
            <person name="Alseekh S."/>
            <person name="Zhang Q."/>
            <person name="Wang P."/>
            <person name="Xu L."/>
            <person name="Schmidt M.H."/>
            <person name="Jia X."/>
            <person name="Li D."/>
            <person name="Zhu A."/>
            <person name="Guo F."/>
            <person name="Chen W."/>
            <person name="Ni D."/>
            <person name="Usadel B."/>
            <person name="Fernie A.R."/>
            <person name="Wen W."/>
        </authorList>
    </citation>
    <scope>NUCLEOTIDE SEQUENCE [LARGE SCALE GENOMIC DNA]</scope>
    <source>
        <strain evidence="4">cv. G240</strain>
    </source>
</reference>
<dbReference type="PANTHER" id="PTHR47030">
    <property type="entry name" value="LIPASE CLASS 3 FAMILY PROTEIN"/>
    <property type="match status" value="1"/>
</dbReference>
<reference evidence="3 4" key="2">
    <citation type="submission" date="2020-07" db="EMBL/GenBank/DDBJ databases">
        <title>Genome assembly of wild tea tree DASZ reveals pedigree and selection history of tea varieties.</title>
        <authorList>
            <person name="Zhang W."/>
        </authorList>
    </citation>
    <scope>NUCLEOTIDE SEQUENCE [LARGE SCALE GENOMIC DNA]</scope>
    <source>
        <strain evidence="4">cv. G240</strain>
        <tissue evidence="3">Leaf</tissue>
    </source>
</reference>
<dbReference type="EMBL" id="JACBKZ010000009">
    <property type="protein sequence ID" value="KAF5942040.1"/>
    <property type="molecule type" value="Genomic_DNA"/>
</dbReference>
<organism evidence="3 4">
    <name type="scientific">Camellia sinensis</name>
    <name type="common">Tea plant</name>
    <name type="synonym">Thea sinensis</name>
    <dbReference type="NCBI Taxonomy" id="4442"/>
    <lineage>
        <taxon>Eukaryota</taxon>
        <taxon>Viridiplantae</taxon>
        <taxon>Streptophyta</taxon>
        <taxon>Embryophyta</taxon>
        <taxon>Tracheophyta</taxon>
        <taxon>Spermatophyta</taxon>
        <taxon>Magnoliopsida</taxon>
        <taxon>eudicotyledons</taxon>
        <taxon>Gunneridae</taxon>
        <taxon>Pentapetalae</taxon>
        <taxon>asterids</taxon>
        <taxon>Ericales</taxon>
        <taxon>Theaceae</taxon>
        <taxon>Camellia</taxon>
    </lineage>
</organism>
<feature type="transmembrane region" description="Helical" evidence="1">
    <location>
        <begin position="12"/>
        <end position="33"/>
    </location>
</feature>
<keyword evidence="1" id="KW-0472">Membrane</keyword>
<dbReference type="Proteomes" id="UP000593564">
    <property type="component" value="Unassembled WGS sequence"/>
</dbReference>
<feature type="domain" description="DUF7358" evidence="2">
    <location>
        <begin position="8"/>
        <end position="96"/>
    </location>
</feature>
<sequence>MAMWVSTLKNLRCCAVITGLSNVVVILIGAILIKLVYPDCGHKDILPFVVILLGCCIKIFIMIRTGIAQQATATMILNRPSQSAVLDAVIRHERRFLATTYLMLIVAKHVHQRGASSNCVLVFGNNLPNVLIRGVRGSDLDSLRIGLDLSASMQFGKRQPATARNAVCGLCG</sequence>
<dbReference type="InterPro" id="IPR055782">
    <property type="entry name" value="DUF7358"/>
</dbReference>
<dbReference type="PANTHER" id="PTHR47030:SF2">
    <property type="entry name" value="LIPASE CLASS 3 FAMILY PROTEIN"/>
    <property type="match status" value="1"/>
</dbReference>
<keyword evidence="1" id="KW-1133">Transmembrane helix</keyword>
<dbReference type="AlphaFoldDB" id="A0A7J7GMV6"/>
<keyword evidence="1" id="KW-0812">Transmembrane</keyword>